<dbReference type="Proteomes" id="UP000260025">
    <property type="component" value="Unassembled WGS sequence"/>
</dbReference>
<proteinExistence type="predicted"/>
<dbReference type="AlphaFoldDB" id="A0A3E2VU49"/>
<dbReference type="RefSeq" id="WP_117443563.1">
    <property type="nucleotide sequence ID" value="NZ_JAJFEN010000051.1"/>
</dbReference>
<accession>A0A3E2VU49</accession>
<organism evidence="1 2">
    <name type="scientific">Clostridium innocuum</name>
    <dbReference type="NCBI Taxonomy" id="1522"/>
    <lineage>
        <taxon>Bacteria</taxon>
        <taxon>Bacillati</taxon>
        <taxon>Bacillota</taxon>
        <taxon>Clostridia</taxon>
        <taxon>Eubacteriales</taxon>
        <taxon>Clostridiaceae</taxon>
        <taxon>Clostridium</taxon>
    </lineage>
</organism>
<reference evidence="1 2" key="1">
    <citation type="submission" date="2018-08" db="EMBL/GenBank/DDBJ databases">
        <title>A genome reference for cultivated species of the human gut microbiota.</title>
        <authorList>
            <person name="Zou Y."/>
            <person name="Xue W."/>
            <person name="Luo G."/>
        </authorList>
    </citation>
    <scope>NUCLEOTIDE SEQUENCE [LARGE SCALE GENOMIC DNA]</scope>
    <source>
        <strain evidence="1 2">OF01-2LB</strain>
    </source>
</reference>
<evidence type="ECO:0000313" key="1">
    <source>
        <dbReference type="EMBL" id="RGC14617.1"/>
    </source>
</evidence>
<evidence type="ECO:0000313" key="2">
    <source>
        <dbReference type="Proteomes" id="UP000260025"/>
    </source>
</evidence>
<protein>
    <submittedName>
        <fullName evidence="1">Uncharacterized protein</fullName>
    </submittedName>
</protein>
<dbReference type="OrthoDB" id="1654265at2"/>
<comment type="caution">
    <text evidence="1">The sequence shown here is derived from an EMBL/GenBank/DDBJ whole genome shotgun (WGS) entry which is preliminary data.</text>
</comment>
<dbReference type="EMBL" id="QVEV01000019">
    <property type="protein sequence ID" value="RGC14617.1"/>
    <property type="molecule type" value="Genomic_DNA"/>
</dbReference>
<name>A0A3E2VU49_CLOIN</name>
<sequence length="59" mass="7113">MVHTNIIFIYVVDILKKVKKIQRLNDFEQLVYLFESNEKNDKLKSKERLMKVFIPKGTK</sequence>
<gene>
    <name evidence="1" type="ORF">DXA38_13055</name>
</gene>